<evidence type="ECO:0000313" key="1">
    <source>
        <dbReference type="EMBL" id="RZU28990.1"/>
    </source>
</evidence>
<dbReference type="Proteomes" id="UP000292958">
    <property type="component" value="Unassembled WGS sequence"/>
</dbReference>
<evidence type="ECO:0000313" key="2">
    <source>
        <dbReference type="Proteomes" id="UP000292958"/>
    </source>
</evidence>
<gene>
    <name evidence="1" type="ORF">BDD14_6577</name>
</gene>
<accession>A0A4Q7XXG8</accession>
<dbReference type="Pfam" id="PF14022">
    <property type="entry name" value="DUF4238"/>
    <property type="match status" value="1"/>
</dbReference>
<dbReference type="InterPro" id="IPR025332">
    <property type="entry name" value="DUF4238"/>
</dbReference>
<protein>
    <submittedName>
        <fullName evidence="1">Uncharacterized protein DUF4238</fullName>
    </submittedName>
</protein>
<organism evidence="1 2">
    <name type="scientific">Edaphobacter modestus</name>
    <dbReference type="NCBI Taxonomy" id="388466"/>
    <lineage>
        <taxon>Bacteria</taxon>
        <taxon>Pseudomonadati</taxon>
        <taxon>Acidobacteriota</taxon>
        <taxon>Terriglobia</taxon>
        <taxon>Terriglobales</taxon>
        <taxon>Acidobacteriaceae</taxon>
        <taxon>Edaphobacter</taxon>
    </lineage>
</organism>
<dbReference type="OrthoDB" id="581042at2"/>
<comment type="caution">
    <text evidence="1">The sequence shown here is derived from an EMBL/GenBank/DDBJ whole genome shotgun (WGS) entry which is preliminary data.</text>
</comment>
<reference evidence="1 2" key="1">
    <citation type="submission" date="2019-02" db="EMBL/GenBank/DDBJ databases">
        <title>Genomic Encyclopedia of Archaeal and Bacterial Type Strains, Phase II (KMG-II): from individual species to whole genera.</title>
        <authorList>
            <person name="Goeker M."/>
        </authorList>
    </citation>
    <scope>NUCLEOTIDE SEQUENCE [LARGE SCALE GENOMIC DNA]</scope>
    <source>
        <strain evidence="1 2">DSM 18101</strain>
    </source>
</reference>
<keyword evidence="2" id="KW-1185">Reference proteome</keyword>
<dbReference type="EMBL" id="SHKW01000008">
    <property type="protein sequence ID" value="RZU28990.1"/>
    <property type="molecule type" value="Genomic_DNA"/>
</dbReference>
<dbReference type="AlphaFoldDB" id="A0A4Q7XXG8"/>
<name>A0A4Q7XXG8_9BACT</name>
<dbReference type="RefSeq" id="WP_130425416.1">
    <property type="nucleotide sequence ID" value="NZ_SHKW01000008.1"/>
</dbReference>
<sequence>METEQPKIYHHHTPRQYLLAWADADERIAWLGYGKVSRSGLTVVGGENDFYRLKELTVPDVDCLKLFIDGLREHGRDSHKRFLQMYLLPTRLKALLEQRIAEQQQRVVERGASEDDMSDAAIAQAGHLLAVAIANLNENYHASIERRFWPFLELIKQRDFSFYEDPKRAIDFIHGLFVQYFRTKAVKERVLQKENVLFDDMERVWDVLSHIMAIEAGGSFFVDRRNFQIVVLDNDTEVPFITSDQPIINMLTNGKSFDVPEKMELYYPLSPTQAMLYLEKSTPTGKFNNQVSIDDAHRYNQLMLDHSRLRVFSNSEEYLTFLRECAGVKKQSH</sequence>
<proteinExistence type="predicted"/>